<dbReference type="Proteomes" id="UP000198855">
    <property type="component" value="Unassembled WGS sequence"/>
</dbReference>
<organism evidence="2 3">
    <name type="scientific">Paenibacillus catalpae</name>
    <dbReference type="NCBI Taxonomy" id="1045775"/>
    <lineage>
        <taxon>Bacteria</taxon>
        <taxon>Bacillati</taxon>
        <taxon>Bacillota</taxon>
        <taxon>Bacilli</taxon>
        <taxon>Bacillales</taxon>
        <taxon>Paenibacillaceae</taxon>
        <taxon>Paenibacillus</taxon>
    </lineage>
</organism>
<dbReference type="InterPro" id="IPR016181">
    <property type="entry name" value="Acyl_CoA_acyltransferase"/>
</dbReference>
<protein>
    <submittedName>
        <fullName evidence="2">Acetyltransferase (GNAT) domain-containing protein</fullName>
    </submittedName>
</protein>
<dbReference type="RefSeq" id="WP_091188258.1">
    <property type="nucleotide sequence ID" value="NZ_FOMT01000004.1"/>
</dbReference>
<dbReference type="PANTHER" id="PTHR43233:SF1">
    <property type="entry name" value="FAMILY N-ACETYLTRANSFERASE, PUTATIVE (AFU_ORTHOLOGUE AFUA_6G03350)-RELATED"/>
    <property type="match status" value="1"/>
</dbReference>
<dbReference type="AlphaFoldDB" id="A0A1I2DFH2"/>
<name>A0A1I2DFH2_9BACL</name>
<dbReference type="PANTHER" id="PTHR43233">
    <property type="entry name" value="FAMILY N-ACETYLTRANSFERASE, PUTATIVE (AFU_ORTHOLOGUE AFUA_6G03350)-RELATED"/>
    <property type="match status" value="1"/>
</dbReference>
<accession>A0A1I2DFH2</accession>
<dbReference type="Pfam" id="PF13508">
    <property type="entry name" value="Acetyltransf_7"/>
    <property type="match status" value="1"/>
</dbReference>
<dbReference type="GO" id="GO:0016747">
    <property type="term" value="F:acyltransferase activity, transferring groups other than amino-acyl groups"/>
    <property type="evidence" value="ECO:0007669"/>
    <property type="project" value="InterPro"/>
</dbReference>
<dbReference type="CDD" id="cd04301">
    <property type="entry name" value="NAT_SF"/>
    <property type="match status" value="1"/>
</dbReference>
<dbReference type="SUPFAM" id="SSF55729">
    <property type="entry name" value="Acyl-CoA N-acyltransferases (Nat)"/>
    <property type="match status" value="1"/>
</dbReference>
<keyword evidence="2" id="KW-0808">Transferase</keyword>
<proteinExistence type="predicted"/>
<dbReference type="EMBL" id="FOMT01000004">
    <property type="protein sequence ID" value="SFE78710.1"/>
    <property type="molecule type" value="Genomic_DNA"/>
</dbReference>
<reference evidence="3" key="1">
    <citation type="submission" date="2016-10" db="EMBL/GenBank/DDBJ databases">
        <authorList>
            <person name="Varghese N."/>
            <person name="Submissions S."/>
        </authorList>
    </citation>
    <scope>NUCLEOTIDE SEQUENCE [LARGE SCALE GENOMIC DNA]</scope>
    <source>
        <strain evidence="3">CGMCC 1.10784</strain>
    </source>
</reference>
<dbReference type="OrthoDB" id="3216107at2"/>
<evidence type="ECO:0000313" key="3">
    <source>
        <dbReference type="Proteomes" id="UP000198855"/>
    </source>
</evidence>
<dbReference type="PROSITE" id="PS51186">
    <property type="entry name" value="GNAT"/>
    <property type="match status" value="1"/>
</dbReference>
<evidence type="ECO:0000313" key="2">
    <source>
        <dbReference type="EMBL" id="SFE78710.1"/>
    </source>
</evidence>
<keyword evidence="3" id="KW-1185">Reference proteome</keyword>
<gene>
    <name evidence="2" type="ORF">SAMN05216378_4069</name>
</gene>
<evidence type="ECO:0000259" key="1">
    <source>
        <dbReference type="PROSITE" id="PS51186"/>
    </source>
</evidence>
<dbReference type="InterPro" id="IPR053144">
    <property type="entry name" value="Acetyltransferase_Butenolide"/>
</dbReference>
<feature type="domain" description="N-acetyltransferase" evidence="1">
    <location>
        <begin position="8"/>
        <end position="133"/>
    </location>
</feature>
<dbReference type="Gene3D" id="3.40.630.30">
    <property type="match status" value="1"/>
</dbReference>
<sequence length="133" mass="15526">MEQWYKNYRISDDKSLLNIETIGAFLARSYWANQRSIETIKKSIQNSICYGIYQEEQQVGFARVITDWATFYYLADVFIDEEHRGHGLGKELVGLIVKQYEGLSGLLGTLDAHGLYEQFGFRRNADRFMNKRP</sequence>
<dbReference type="InterPro" id="IPR000182">
    <property type="entry name" value="GNAT_dom"/>
</dbReference>